<evidence type="ECO:0000313" key="2">
    <source>
        <dbReference type="Proteomes" id="UP000886998"/>
    </source>
</evidence>
<dbReference type="EMBL" id="BMAV01026314">
    <property type="protein sequence ID" value="GFS49265.1"/>
    <property type="molecule type" value="Genomic_DNA"/>
</dbReference>
<accession>A0A8X6JPH3</accession>
<keyword evidence="2" id="KW-1185">Reference proteome</keyword>
<gene>
    <name evidence="1" type="ORF">TNIN_16101</name>
</gene>
<dbReference type="Proteomes" id="UP000886998">
    <property type="component" value="Unassembled WGS sequence"/>
</dbReference>
<evidence type="ECO:0000313" key="1">
    <source>
        <dbReference type="EMBL" id="GFS49265.1"/>
    </source>
</evidence>
<sequence length="88" mass="10131">MARRNCSHEEYQMARDGHEIRGLLSQTSPHNAASETGFYTPLLNCGEWFEYDFGHCFHPSFQRSISPFTPSNTALSWVEKNMKTVNTM</sequence>
<name>A0A8X6JPH3_9ARAC</name>
<protein>
    <submittedName>
        <fullName evidence="1">Uncharacterized protein</fullName>
    </submittedName>
</protein>
<dbReference type="AlphaFoldDB" id="A0A8X6JPH3"/>
<proteinExistence type="predicted"/>
<comment type="caution">
    <text evidence="1">The sequence shown here is derived from an EMBL/GenBank/DDBJ whole genome shotgun (WGS) entry which is preliminary data.</text>
</comment>
<reference evidence="1" key="1">
    <citation type="submission" date="2020-08" db="EMBL/GenBank/DDBJ databases">
        <title>Multicomponent nature underlies the extraordinary mechanical properties of spider dragline silk.</title>
        <authorList>
            <person name="Kono N."/>
            <person name="Nakamura H."/>
            <person name="Mori M."/>
            <person name="Yoshida Y."/>
            <person name="Ohtoshi R."/>
            <person name="Malay A.D."/>
            <person name="Moran D.A.P."/>
            <person name="Tomita M."/>
            <person name="Numata K."/>
            <person name="Arakawa K."/>
        </authorList>
    </citation>
    <scope>NUCLEOTIDE SEQUENCE</scope>
</reference>
<organism evidence="1 2">
    <name type="scientific">Trichonephila inaurata madagascariensis</name>
    <dbReference type="NCBI Taxonomy" id="2747483"/>
    <lineage>
        <taxon>Eukaryota</taxon>
        <taxon>Metazoa</taxon>
        <taxon>Ecdysozoa</taxon>
        <taxon>Arthropoda</taxon>
        <taxon>Chelicerata</taxon>
        <taxon>Arachnida</taxon>
        <taxon>Araneae</taxon>
        <taxon>Araneomorphae</taxon>
        <taxon>Entelegynae</taxon>
        <taxon>Araneoidea</taxon>
        <taxon>Nephilidae</taxon>
        <taxon>Trichonephila</taxon>
        <taxon>Trichonephila inaurata</taxon>
    </lineage>
</organism>